<evidence type="ECO:0000313" key="2">
    <source>
        <dbReference type="Proteomes" id="UP000305948"/>
    </source>
</evidence>
<accession>A0A5C3MVL1</accession>
<dbReference type="AlphaFoldDB" id="A0A5C3MVL1"/>
<organism evidence="1 2">
    <name type="scientific">Heliocybe sulcata</name>
    <dbReference type="NCBI Taxonomy" id="5364"/>
    <lineage>
        <taxon>Eukaryota</taxon>
        <taxon>Fungi</taxon>
        <taxon>Dikarya</taxon>
        <taxon>Basidiomycota</taxon>
        <taxon>Agaricomycotina</taxon>
        <taxon>Agaricomycetes</taxon>
        <taxon>Gloeophyllales</taxon>
        <taxon>Gloeophyllaceae</taxon>
        <taxon>Heliocybe</taxon>
    </lineage>
</organism>
<dbReference type="Proteomes" id="UP000305948">
    <property type="component" value="Unassembled WGS sequence"/>
</dbReference>
<protein>
    <submittedName>
        <fullName evidence="1">Uncharacterized protein</fullName>
    </submittedName>
</protein>
<reference evidence="1 2" key="1">
    <citation type="journal article" date="2019" name="Nat. Ecol. Evol.">
        <title>Megaphylogeny resolves global patterns of mushroom evolution.</title>
        <authorList>
            <person name="Varga T."/>
            <person name="Krizsan K."/>
            <person name="Foldi C."/>
            <person name="Dima B."/>
            <person name="Sanchez-Garcia M."/>
            <person name="Sanchez-Ramirez S."/>
            <person name="Szollosi G.J."/>
            <person name="Szarkandi J.G."/>
            <person name="Papp V."/>
            <person name="Albert L."/>
            <person name="Andreopoulos W."/>
            <person name="Angelini C."/>
            <person name="Antonin V."/>
            <person name="Barry K.W."/>
            <person name="Bougher N.L."/>
            <person name="Buchanan P."/>
            <person name="Buyck B."/>
            <person name="Bense V."/>
            <person name="Catcheside P."/>
            <person name="Chovatia M."/>
            <person name="Cooper J."/>
            <person name="Damon W."/>
            <person name="Desjardin D."/>
            <person name="Finy P."/>
            <person name="Geml J."/>
            <person name="Haridas S."/>
            <person name="Hughes K."/>
            <person name="Justo A."/>
            <person name="Karasinski D."/>
            <person name="Kautmanova I."/>
            <person name="Kiss B."/>
            <person name="Kocsube S."/>
            <person name="Kotiranta H."/>
            <person name="LaButti K.M."/>
            <person name="Lechner B.E."/>
            <person name="Liimatainen K."/>
            <person name="Lipzen A."/>
            <person name="Lukacs Z."/>
            <person name="Mihaltcheva S."/>
            <person name="Morgado L.N."/>
            <person name="Niskanen T."/>
            <person name="Noordeloos M.E."/>
            <person name="Ohm R.A."/>
            <person name="Ortiz-Santana B."/>
            <person name="Ovrebo C."/>
            <person name="Racz N."/>
            <person name="Riley R."/>
            <person name="Savchenko A."/>
            <person name="Shiryaev A."/>
            <person name="Soop K."/>
            <person name="Spirin V."/>
            <person name="Szebenyi C."/>
            <person name="Tomsovsky M."/>
            <person name="Tulloss R.E."/>
            <person name="Uehling J."/>
            <person name="Grigoriev I.V."/>
            <person name="Vagvolgyi C."/>
            <person name="Papp T."/>
            <person name="Martin F.M."/>
            <person name="Miettinen O."/>
            <person name="Hibbett D.S."/>
            <person name="Nagy L.G."/>
        </authorList>
    </citation>
    <scope>NUCLEOTIDE SEQUENCE [LARGE SCALE GENOMIC DNA]</scope>
    <source>
        <strain evidence="1 2">OMC1185</strain>
    </source>
</reference>
<evidence type="ECO:0000313" key="1">
    <source>
        <dbReference type="EMBL" id="TFK49057.1"/>
    </source>
</evidence>
<keyword evidence="2" id="KW-1185">Reference proteome</keyword>
<name>A0A5C3MVL1_9AGAM</name>
<gene>
    <name evidence="1" type="ORF">OE88DRAFT_460124</name>
</gene>
<sequence length="164" mass="18566">MRRAQRTASTGGYRLRFCVRDDTGRDCLNLSAQAETGTAPEQIKGLGEHLPITARCRFYELSLKSCTSMEYRPNRYLSEVHVWRIEAALALHLFDHDNIFEAITGTCNKRAIPVLGSQEETRREQGVTCVASTSRRIILISRGEVLMQAVMSHSTQWLQNNADH</sequence>
<dbReference type="EMBL" id="ML213517">
    <property type="protein sequence ID" value="TFK49057.1"/>
    <property type="molecule type" value="Genomic_DNA"/>
</dbReference>
<proteinExistence type="predicted"/>